<keyword evidence="14" id="KW-0732">Signal</keyword>
<dbReference type="EMBL" id="AFYH01191775">
    <property type="status" value="NOT_ANNOTATED_CDS"/>
    <property type="molecule type" value="Genomic_DNA"/>
</dbReference>
<evidence type="ECO:0000256" key="14">
    <source>
        <dbReference type="SAM" id="SignalP"/>
    </source>
</evidence>
<dbReference type="Ensembl" id="ENSLACT00000008272.1">
    <property type="protein sequence ID" value="ENSLACP00000008206.1"/>
    <property type="gene ID" value="ENSLACG00000007265.1"/>
</dbReference>
<keyword evidence="4 13" id="KW-0812">Transmembrane</keyword>
<keyword evidence="3" id="KW-1003">Cell membrane</keyword>
<comment type="similarity">
    <text evidence="2">Belongs to the ZIP transporter (TC 2.A.5) family.</text>
</comment>
<dbReference type="InParanoid" id="H3AEY5"/>
<name>H3AEY5_LATCH</name>
<sequence>MRKRTLAAFCLLSVLALLCERCCSSDHDLEHVTVQIHSADPDGVHGTANGKSATVNTHAATLMQTHHLQALFHRYGENDTLTVEGLAKLLQKIGVHKMKKVKVKHEHFHHDHSAGDHRENHNFCQDPKPEVISNTPQDDQLKSTGKVHQPEKDYVPKNASHEITTASLYISSSRSTENDASFNSSPNSKAPFVINVELTTRSTLDGAENTSSNLQADGDRNESLHVLDDLEKGTYMSYSQHRAHHKHVSREKECLNASTLLTSHGLTPQMMLTHVEFSYLCPALLNQIDSNSCIIHASGQKKTEGSVIVQSAKTAWFGGFLSISVISFISLMGITLIPLMNRAFFKFLLCFLVALAVGTLGGDAFLHLIPHACGAHRHRHEAIATGEHNHVQDVHSSSQNSEPDEYLNSVYKGLTALGGLYFMFLVEHLIILIKMFKDKKQKNQKQLDNADEDVDASKQLSGREGQQFSDEQPPDTKAHADQESPTASDSREQSQLHTQQPATPEEEVMIAHQESYSEYTATECENKCHSHFHDTLGQSDEHMHHHHDYHHILHHHHHQNHHPHSHTHHYSHERLKDAGIATLAWMVIMEDGLHNFSDGLAIGAAFTEGLSSGLSTSVAILCHEIPHEIGDFAVLLKAGMTVKQAIFCNLFSAVLAYLGMVTGIVIGHYAEDVSEWIFAATAGLFLYVALVDMVPQLLHNDANDHGFSHWFFILQNVGMLLGFGIMLLIALFEHKILLSLNV</sequence>
<comment type="catalytic activity">
    <reaction evidence="8">
        <text>Zn(2+)(in) = Zn(2+)(out)</text>
        <dbReference type="Rhea" id="RHEA:29351"/>
        <dbReference type="ChEBI" id="CHEBI:29105"/>
    </reaction>
</comment>
<reference evidence="15" key="2">
    <citation type="submission" date="2025-08" db="UniProtKB">
        <authorList>
            <consortium name="Ensembl"/>
        </authorList>
    </citation>
    <scope>IDENTIFICATION</scope>
</reference>
<evidence type="ECO:0000313" key="15">
    <source>
        <dbReference type="Ensembl" id="ENSLACP00000008206.1"/>
    </source>
</evidence>
<dbReference type="EMBL" id="AFYH01191773">
    <property type="status" value="NOT_ANNOTATED_CDS"/>
    <property type="molecule type" value="Genomic_DNA"/>
</dbReference>
<dbReference type="EMBL" id="AFYH01191772">
    <property type="status" value="NOT_ANNOTATED_CDS"/>
    <property type="molecule type" value="Genomic_DNA"/>
</dbReference>
<dbReference type="GO" id="GO:0005886">
    <property type="term" value="C:plasma membrane"/>
    <property type="evidence" value="ECO:0007669"/>
    <property type="project" value="UniProtKB-SubCell"/>
</dbReference>
<feature type="compositionally biased region" description="Polar residues" evidence="12">
    <location>
        <begin position="458"/>
        <end position="470"/>
    </location>
</feature>
<dbReference type="EMBL" id="AFYH01191770">
    <property type="status" value="NOT_ANNOTATED_CDS"/>
    <property type="molecule type" value="Genomic_DNA"/>
</dbReference>
<dbReference type="Proteomes" id="UP000008672">
    <property type="component" value="Unassembled WGS sequence"/>
</dbReference>
<dbReference type="KEGG" id="lcm:102354548"/>
<evidence type="ECO:0000256" key="3">
    <source>
        <dbReference type="ARBA" id="ARBA00022475"/>
    </source>
</evidence>
<organism evidence="15 16">
    <name type="scientific">Latimeria chalumnae</name>
    <name type="common">Coelacanth</name>
    <dbReference type="NCBI Taxonomy" id="7897"/>
    <lineage>
        <taxon>Eukaryota</taxon>
        <taxon>Metazoa</taxon>
        <taxon>Chordata</taxon>
        <taxon>Craniata</taxon>
        <taxon>Vertebrata</taxon>
        <taxon>Euteleostomi</taxon>
        <taxon>Coelacanthiformes</taxon>
        <taxon>Coelacanthidae</taxon>
        <taxon>Latimeria</taxon>
    </lineage>
</organism>
<dbReference type="EMBL" id="AFYH01191771">
    <property type="status" value="NOT_ANNOTATED_CDS"/>
    <property type="molecule type" value="Genomic_DNA"/>
</dbReference>
<feature type="signal peptide" evidence="14">
    <location>
        <begin position="1"/>
        <end position="24"/>
    </location>
</feature>
<dbReference type="EMBL" id="AFYH01191774">
    <property type="status" value="NOT_ANNOTATED_CDS"/>
    <property type="molecule type" value="Genomic_DNA"/>
</dbReference>
<dbReference type="GO" id="GO:0030003">
    <property type="term" value="P:intracellular monoatomic cation homeostasis"/>
    <property type="evidence" value="ECO:0007669"/>
    <property type="project" value="TreeGrafter"/>
</dbReference>
<dbReference type="FunCoup" id="H3AEY5">
    <property type="interactions" value="1004"/>
</dbReference>
<dbReference type="Pfam" id="PF02535">
    <property type="entry name" value="Zip"/>
    <property type="match status" value="2"/>
</dbReference>
<dbReference type="GO" id="GO:0140410">
    <property type="term" value="F:monoatomic cation:bicarbonate symporter activity"/>
    <property type="evidence" value="ECO:0007669"/>
    <property type="project" value="TreeGrafter"/>
</dbReference>
<dbReference type="InterPro" id="IPR050799">
    <property type="entry name" value="ZIP_Transporter"/>
</dbReference>
<feature type="transmembrane region" description="Helical" evidence="13">
    <location>
        <begin position="347"/>
        <end position="369"/>
    </location>
</feature>
<dbReference type="EMBL" id="AFYH01191768">
    <property type="status" value="NOT_ANNOTATED_CDS"/>
    <property type="molecule type" value="Genomic_DNA"/>
</dbReference>
<feature type="transmembrane region" description="Helical" evidence="13">
    <location>
        <begin position="676"/>
        <end position="698"/>
    </location>
</feature>
<gene>
    <name evidence="15" type="primary">SLC39A6</name>
</gene>
<keyword evidence="5 13" id="KW-1133">Transmembrane helix</keyword>
<evidence type="ECO:0000256" key="9">
    <source>
        <dbReference type="ARBA" id="ARBA00039393"/>
    </source>
</evidence>
<evidence type="ECO:0000256" key="13">
    <source>
        <dbReference type="SAM" id="Phobius"/>
    </source>
</evidence>
<dbReference type="GeneID" id="102354548"/>
<evidence type="ECO:0000313" key="16">
    <source>
        <dbReference type="Proteomes" id="UP000008672"/>
    </source>
</evidence>
<evidence type="ECO:0000256" key="4">
    <source>
        <dbReference type="ARBA" id="ARBA00022692"/>
    </source>
</evidence>
<keyword evidence="16" id="KW-1185">Reference proteome</keyword>
<proteinExistence type="inferred from homology"/>
<dbReference type="EMBL" id="AFYH01191767">
    <property type="status" value="NOT_ANNOTATED_CDS"/>
    <property type="molecule type" value="Genomic_DNA"/>
</dbReference>
<dbReference type="GO" id="GO:0005385">
    <property type="term" value="F:zinc ion transmembrane transporter activity"/>
    <property type="evidence" value="ECO:0007669"/>
    <property type="project" value="TreeGrafter"/>
</dbReference>
<evidence type="ECO:0000256" key="6">
    <source>
        <dbReference type="ARBA" id="ARBA00023136"/>
    </source>
</evidence>
<dbReference type="OMA" id="LLMSHGM"/>
<evidence type="ECO:0000256" key="8">
    <source>
        <dbReference type="ARBA" id="ARBA00034634"/>
    </source>
</evidence>
<dbReference type="GeneTree" id="ENSGT00940000156387"/>
<dbReference type="EMBL" id="AFYH01191769">
    <property type="status" value="NOT_ANNOTATED_CDS"/>
    <property type="molecule type" value="Genomic_DNA"/>
</dbReference>
<dbReference type="OrthoDB" id="200954at2759"/>
<feature type="transmembrane region" description="Helical" evidence="13">
    <location>
        <begin position="414"/>
        <end position="436"/>
    </location>
</feature>
<dbReference type="InterPro" id="IPR003689">
    <property type="entry name" value="ZIP"/>
</dbReference>
<reference evidence="15" key="3">
    <citation type="submission" date="2025-09" db="UniProtKB">
        <authorList>
            <consortium name="Ensembl"/>
        </authorList>
    </citation>
    <scope>IDENTIFICATION</scope>
</reference>
<keyword evidence="6 13" id="KW-0472">Membrane</keyword>
<feature type="region of interest" description="Disordered" evidence="12">
    <location>
        <begin position="444"/>
        <end position="506"/>
    </location>
</feature>
<comment type="subcellular location">
    <subcellularLocation>
        <location evidence="1">Cell membrane</location>
        <topology evidence="1">Multi-pass membrane protein</topology>
    </subcellularLocation>
</comment>
<dbReference type="PANTHER" id="PTHR12191:SF22">
    <property type="entry name" value="ZINC TRANSPORTER ZIP6"/>
    <property type="match status" value="1"/>
</dbReference>
<dbReference type="STRING" id="7897.ENSLACP00000008206"/>
<feature type="transmembrane region" description="Helical" evidence="13">
    <location>
        <begin position="646"/>
        <end position="670"/>
    </location>
</feature>
<protein>
    <recommendedName>
        <fullName evidence="9">Zinc transporter ZIP6</fullName>
    </recommendedName>
    <alternativeName>
        <fullName evidence="11">Solute carrier family 39 member 6</fullName>
    </alternativeName>
    <alternativeName>
        <fullName evidence="10">Zrt- and Irt-like protein 6</fullName>
    </alternativeName>
</protein>
<dbReference type="eggNOG" id="KOG2693">
    <property type="taxonomic scope" value="Eukaryota"/>
</dbReference>
<evidence type="ECO:0000256" key="7">
    <source>
        <dbReference type="ARBA" id="ARBA00023180"/>
    </source>
</evidence>
<dbReference type="AlphaFoldDB" id="H3AEY5"/>
<evidence type="ECO:0000256" key="2">
    <source>
        <dbReference type="ARBA" id="ARBA00006939"/>
    </source>
</evidence>
<keyword evidence="7" id="KW-0325">Glycoprotein</keyword>
<accession>H3AEY5</accession>
<evidence type="ECO:0000256" key="1">
    <source>
        <dbReference type="ARBA" id="ARBA00004651"/>
    </source>
</evidence>
<evidence type="ECO:0000256" key="10">
    <source>
        <dbReference type="ARBA" id="ARBA00041704"/>
    </source>
</evidence>
<dbReference type="GO" id="GO:0071578">
    <property type="term" value="P:zinc ion import across plasma membrane"/>
    <property type="evidence" value="ECO:0007669"/>
    <property type="project" value="TreeGrafter"/>
</dbReference>
<dbReference type="PANTHER" id="PTHR12191">
    <property type="entry name" value="SOLUTE CARRIER FAMILY 39"/>
    <property type="match status" value="1"/>
</dbReference>
<feature type="transmembrane region" description="Helical" evidence="13">
    <location>
        <begin position="710"/>
        <end position="732"/>
    </location>
</feature>
<evidence type="ECO:0000256" key="5">
    <source>
        <dbReference type="ARBA" id="ARBA00022989"/>
    </source>
</evidence>
<feature type="transmembrane region" description="Helical" evidence="13">
    <location>
        <begin position="316"/>
        <end position="340"/>
    </location>
</feature>
<evidence type="ECO:0000256" key="12">
    <source>
        <dbReference type="SAM" id="MobiDB-lite"/>
    </source>
</evidence>
<evidence type="ECO:0000256" key="11">
    <source>
        <dbReference type="ARBA" id="ARBA00042779"/>
    </source>
</evidence>
<feature type="chain" id="PRO_5003579521" description="Zinc transporter ZIP6" evidence="14">
    <location>
        <begin position="25"/>
        <end position="742"/>
    </location>
</feature>
<dbReference type="EMBL" id="AFYH01191776">
    <property type="status" value="NOT_ANNOTATED_CDS"/>
    <property type="molecule type" value="Genomic_DNA"/>
</dbReference>
<reference evidence="16" key="1">
    <citation type="submission" date="2011-08" db="EMBL/GenBank/DDBJ databases">
        <title>The draft genome of Latimeria chalumnae.</title>
        <authorList>
            <person name="Di Palma F."/>
            <person name="Alfoldi J."/>
            <person name="Johnson J."/>
            <person name="Berlin A."/>
            <person name="Gnerre S."/>
            <person name="Jaffe D."/>
            <person name="MacCallum I."/>
            <person name="Young S."/>
            <person name="Walker B.J."/>
            <person name="Lander E."/>
            <person name="Lindblad-Toh K."/>
        </authorList>
    </citation>
    <scope>NUCLEOTIDE SEQUENCE [LARGE SCALE GENOMIC DNA]</scope>
    <source>
        <strain evidence="16">Wild caught</strain>
    </source>
</reference>